<dbReference type="Gene3D" id="3.60.20.10">
    <property type="entry name" value="Glutamine Phosphoribosylpyrophosphate, subunit 1, domain 1"/>
    <property type="match status" value="1"/>
</dbReference>
<evidence type="ECO:0000313" key="6">
    <source>
        <dbReference type="EMBL" id="SDH13374.1"/>
    </source>
</evidence>
<dbReference type="Pfam" id="PF00733">
    <property type="entry name" value="Asn_synthase"/>
    <property type="match status" value="1"/>
</dbReference>
<feature type="domain" description="Asparagine synthetase" evidence="5">
    <location>
        <begin position="206"/>
        <end position="608"/>
    </location>
</feature>
<dbReference type="InterPro" id="IPR051786">
    <property type="entry name" value="ASN_synthetase/amidase"/>
</dbReference>
<dbReference type="GO" id="GO:0006529">
    <property type="term" value="P:asparagine biosynthetic process"/>
    <property type="evidence" value="ECO:0007669"/>
    <property type="project" value="InterPro"/>
</dbReference>
<sequence length="648" mass="73339">MLIEGFFSYHTVAPQACRQHDSFFLFNSGYIGVNKLAGNYPTYLVHTVDQNGDVQKLSNLREGNAEPLHLTELLSATPDLHIGVWYDADTRRLHLSRDVFGVVPFFYAHIPGKYFAFSTDIISLTRMREVAAEISINVGKIIPYCSPYHPDFVHDASSTFFSSIQSVLPGHVLTVDALECTSRRYVTFRPEKWAHLKKSEEYAEVLRSKFIKAVGHCVPDTFEPVGAQLSGGLDSSSVSSVAKRLWDGKALHTFHIVSQSGSSDESNYAEAVVNSIGSIHHLVYPPSNDLEALELSTRLYGQPEASFLSPASNLAMISSAAQHGCKVLLNGFGGDSVIGNGSELVLEAFNKQDWKGYEDLLRMRVKYFALADQYSNWDSFPDTKKYELVLQNSLYRRFSTSRDRSLGALLRLYRSLPGNLRPSPAYFLNRYVKSLFSRTTQRYQTGSNQLSIVHPEIEVLYGQKDVPTSFPTAIRSDLPASFQELFQDVFHPHVIKTQEEYFMLGNHFGVSSRSPFMDYELFELNLAIPDIVKFGDGIGRAHMRNAMKGILTDKVRLRHTKATLSSSDGHDMTMRLYDQAKHYLFDNPETWHYLDRQKFEEQVKIALNLKIPYSHKTNVYLLITRGISFAIWLDWLKKHSKNASSSLS</sequence>
<comment type="pathway">
    <text evidence="1">Amino-acid biosynthesis; L-asparagine biosynthesis; L-asparagine from L-aspartate (L-Gln route): step 1/1.</text>
</comment>
<evidence type="ECO:0000256" key="4">
    <source>
        <dbReference type="ARBA" id="ARBA00048741"/>
    </source>
</evidence>
<evidence type="ECO:0000256" key="1">
    <source>
        <dbReference type="ARBA" id="ARBA00005187"/>
    </source>
</evidence>
<dbReference type="PANTHER" id="PTHR43284">
    <property type="entry name" value="ASPARAGINE SYNTHETASE (GLUTAMINE-HYDROLYZING)"/>
    <property type="match status" value="1"/>
</dbReference>
<dbReference type="PIRSF" id="PIRSF001589">
    <property type="entry name" value="Asn_synthetase_glu-h"/>
    <property type="match status" value="1"/>
</dbReference>
<dbReference type="Proteomes" id="UP000198748">
    <property type="component" value="Unassembled WGS sequence"/>
</dbReference>
<evidence type="ECO:0000256" key="2">
    <source>
        <dbReference type="ARBA" id="ARBA00005752"/>
    </source>
</evidence>
<dbReference type="STRING" id="659014.SAMN04487996_12945"/>
<dbReference type="EMBL" id="FNAN01000029">
    <property type="protein sequence ID" value="SDH13374.1"/>
    <property type="molecule type" value="Genomic_DNA"/>
</dbReference>
<dbReference type="GO" id="GO:0004066">
    <property type="term" value="F:asparagine synthase (glutamine-hydrolyzing) activity"/>
    <property type="evidence" value="ECO:0007669"/>
    <property type="project" value="UniProtKB-EC"/>
</dbReference>
<dbReference type="AlphaFoldDB" id="A0A1G7ZXG2"/>
<evidence type="ECO:0000259" key="5">
    <source>
        <dbReference type="Pfam" id="PF00733"/>
    </source>
</evidence>
<protein>
    <recommendedName>
        <fullName evidence="3">asparagine synthase (glutamine-hydrolyzing)</fullName>
        <ecNumber evidence="3">6.3.5.4</ecNumber>
    </recommendedName>
</protein>
<dbReference type="InterPro" id="IPR029055">
    <property type="entry name" value="Ntn_hydrolases_N"/>
</dbReference>
<keyword evidence="7" id="KW-1185">Reference proteome</keyword>
<dbReference type="InterPro" id="IPR014729">
    <property type="entry name" value="Rossmann-like_a/b/a_fold"/>
</dbReference>
<dbReference type="CDD" id="cd01991">
    <property type="entry name" value="Asn_synthase_B_C"/>
    <property type="match status" value="1"/>
</dbReference>
<gene>
    <name evidence="6" type="ORF">SAMN04487996_12945</name>
</gene>
<dbReference type="InterPro" id="IPR006426">
    <property type="entry name" value="Asn_synth_AEB"/>
</dbReference>
<evidence type="ECO:0000313" key="7">
    <source>
        <dbReference type="Proteomes" id="UP000198748"/>
    </source>
</evidence>
<organism evidence="6 7">
    <name type="scientific">Dyadobacter soli</name>
    <dbReference type="NCBI Taxonomy" id="659014"/>
    <lineage>
        <taxon>Bacteria</taxon>
        <taxon>Pseudomonadati</taxon>
        <taxon>Bacteroidota</taxon>
        <taxon>Cytophagia</taxon>
        <taxon>Cytophagales</taxon>
        <taxon>Spirosomataceae</taxon>
        <taxon>Dyadobacter</taxon>
    </lineage>
</organism>
<accession>A0A1G7ZXG2</accession>
<reference evidence="7" key="1">
    <citation type="submission" date="2016-10" db="EMBL/GenBank/DDBJ databases">
        <authorList>
            <person name="Varghese N."/>
            <person name="Submissions S."/>
        </authorList>
    </citation>
    <scope>NUCLEOTIDE SEQUENCE [LARGE SCALE GENOMIC DNA]</scope>
    <source>
        <strain evidence="7">DSM 25329</strain>
    </source>
</reference>
<dbReference type="EC" id="6.3.5.4" evidence="3"/>
<comment type="catalytic activity">
    <reaction evidence="4">
        <text>L-aspartate + L-glutamine + ATP + H2O = L-asparagine + L-glutamate + AMP + diphosphate + H(+)</text>
        <dbReference type="Rhea" id="RHEA:12228"/>
        <dbReference type="ChEBI" id="CHEBI:15377"/>
        <dbReference type="ChEBI" id="CHEBI:15378"/>
        <dbReference type="ChEBI" id="CHEBI:29985"/>
        <dbReference type="ChEBI" id="CHEBI:29991"/>
        <dbReference type="ChEBI" id="CHEBI:30616"/>
        <dbReference type="ChEBI" id="CHEBI:33019"/>
        <dbReference type="ChEBI" id="CHEBI:58048"/>
        <dbReference type="ChEBI" id="CHEBI:58359"/>
        <dbReference type="ChEBI" id="CHEBI:456215"/>
        <dbReference type="EC" id="6.3.5.4"/>
    </reaction>
</comment>
<comment type="similarity">
    <text evidence="2">Belongs to the asparagine synthetase family.</text>
</comment>
<dbReference type="Gene3D" id="3.40.50.620">
    <property type="entry name" value="HUPs"/>
    <property type="match status" value="2"/>
</dbReference>
<dbReference type="SUPFAM" id="SSF56235">
    <property type="entry name" value="N-terminal nucleophile aminohydrolases (Ntn hydrolases)"/>
    <property type="match status" value="1"/>
</dbReference>
<name>A0A1G7ZXG2_9BACT</name>
<dbReference type="GO" id="GO:0005829">
    <property type="term" value="C:cytosol"/>
    <property type="evidence" value="ECO:0007669"/>
    <property type="project" value="TreeGrafter"/>
</dbReference>
<proteinExistence type="inferred from homology"/>
<dbReference type="SUPFAM" id="SSF52402">
    <property type="entry name" value="Adenine nucleotide alpha hydrolases-like"/>
    <property type="match status" value="1"/>
</dbReference>
<dbReference type="PANTHER" id="PTHR43284:SF1">
    <property type="entry name" value="ASPARAGINE SYNTHETASE"/>
    <property type="match status" value="1"/>
</dbReference>
<dbReference type="InterPro" id="IPR001962">
    <property type="entry name" value="Asn_synthase"/>
</dbReference>
<evidence type="ECO:0000256" key="3">
    <source>
        <dbReference type="ARBA" id="ARBA00012737"/>
    </source>
</evidence>